<accession>A0A3A8GFU4</accession>
<evidence type="ECO:0000259" key="2">
    <source>
        <dbReference type="Pfam" id="PF04909"/>
    </source>
</evidence>
<dbReference type="Proteomes" id="UP000281084">
    <property type="component" value="Unassembled WGS sequence"/>
</dbReference>
<evidence type="ECO:0000256" key="1">
    <source>
        <dbReference type="ARBA" id="ARBA00038310"/>
    </source>
</evidence>
<comment type="similarity">
    <text evidence="1">Belongs to the metallo-dependent hydrolases superfamily.</text>
</comment>
<protein>
    <submittedName>
        <fullName evidence="3">Amidohydrolase</fullName>
    </submittedName>
</protein>
<keyword evidence="3" id="KW-0378">Hydrolase</keyword>
<organism evidence="3 4">
    <name type="scientific">Acinetobacter cumulans</name>
    <dbReference type="NCBI Taxonomy" id="2136182"/>
    <lineage>
        <taxon>Bacteria</taxon>
        <taxon>Pseudomonadati</taxon>
        <taxon>Pseudomonadota</taxon>
        <taxon>Gammaproteobacteria</taxon>
        <taxon>Moraxellales</taxon>
        <taxon>Moraxellaceae</taxon>
        <taxon>Acinetobacter</taxon>
    </lineage>
</organism>
<dbReference type="PANTHER" id="PTHR43569">
    <property type="entry name" value="AMIDOHYDROLASE"/>
    <property type="match status" value="1"/>
</dbReference>
<dbReference type="RefSeq" id="WP_120366995.1">
    <property type="nucleotide sequence ID" value="NZ_RAXZ01000004.1"/>
</dbReference>
<reference evidence="3 4" key="1">
    <citation type="submission" date="2018-09" db="EMBL/GenBank/DDBJ databases">
        <title>The draft genome of Acinetobacter spp. strains.</title>
        <authorList>
            <person name="Qin J."/>
            <person name="Feng Y."/>
            <person name="Zong Z."/>
        </authorList>
    </citation>
    <scope>NUCLEOTIDE SEQUENCE [LARGE SCALE GENOMIC DNA]</scope>
    <source>
        <strain evidence="3 4">WCHAc060002</strain>
    </source>
</reference>
<dbReference type="Gene3D" id="3.20.20.140">
    <property type="entry name" value="Metal-dependent hydrolases"/>
    <property type="match status" value="1"/>
</dbReference>
<gene>
    <name evidence="3" type="ORF">D7V64_04885</name>
</gene>
<dbReference type="InterPro" id="IPR032466">
    <property type="entry name" value="Metal_Hydrolase"/>
</dbReference>
<dbReference type="SUPFAM" id="SSF51556">
    <property type="entry name" value="Metallo-dependent hydrolases"/>
    <property type="match status" value="1"/>
</dbReference>
<dbReference type="AlphaFoldDB" id="A0A3A8GFU4"/>
<dbReference type="GO" id="GO:0016787">
    <property type="term" value="F:hydrolase activity"/>
    <property type="evidence" value="ECO:0007669"/>
    <property type="project" value="UniProtKB-KW"/>
</dbReference>
<dbReference type="PANTHER" id="PTHR43569:SF2">
    <property type="entry name" value="AMIDOHYDROLASE-RELATED DOMAIN-CONTAINING PROTEIN"/>
    <property type="match status" value="1"/>
</dbReference>
<feature type="domain" description="Amidohydrolase-related" evidence="2">
    <location>
        <begin position="140"/>
        <end position="353"/>
    </location>
</feature>
<dbReference type="InterPro" id="IPR052350">
    <property type="entry name" value="Metallo-dep_Lactonases"/>
</dbReference>
<comment type="caution">
    <text evidence="3">The sequence shown here is derived from an EMBL/GenBank/DDBJ whole genome shotgun (WGS) entry which is preliminary data.</text>
</comment>
<sequence>MSQLNFAIVDPHIHQWDPYTTPHTAGRLVKLLGKHPKLMHAIIQAVKPRPLLETVGHPEHILKPYLPQDYKKDCGNYMVEAVAHIEASWHHHKGFGVVEETQWIKKLPFNTQQLKLGAIVATADPRDRKFKKILEAHQQASPLFRGIRKMASWHPDAGIHRWFDQSKLYTQKSFLKGFEHLADMQLSFDAWGYANQIHDIKSLAQNFPNTPIMLDHLATPVGLFGKVGKSTGYKPSQRKAIFQQWKDDISHLAEQKNVHAKISGLMMPVLGHGYFRAKRTATVNEMVELLSPMIEHAVAVFGTDRIVYASNYPMDKPNAKLTDLIEAYIHMLSPYGAENLQNMMRDNAIAFYKMDLKST</sequence>
<proteinExistence type="inferred from homology"/>
<dbReference type="Pfam" id="PF04909">
    <property type="entry name" value="Amidohydro_2"/>
    <property type="match status" value="1"/>
</dbReference>
<evidence type="ECO:0000313" key="3">
    <source>
        <dbReference type="EMBL" id="RKG54280.1"/>
    </source>
</evidence>
<evidence type="ECO:0000313" key="4">
    <source>
        <dbReference type="Proteomes" id="UP000281084"/>
    </source>
</evidence>
<dbReference type="EMBL" id="RAXZ01000004">
    <property type="protein sequence ID" value="RKG54280.1"/>
    <property type="molecule type" value="Genomic_DNA"/>
</dbReference>
<name>A0A3A8GFU4_9GAMM</name>
<dbReference type="InterPro" id="IPR006680">
    <property type="entry name" value="Amidohydro-rel"/>
</dbReference>